<keyword evidence="2" id="KW-1185">Reference proteome</keyword>
<dbReference type="AlphaFoldDB" id="R7ZRY0"/>
<evidence type="ECO:0000313" key="2">
    <source>
        <dbReference type="Proteomes" id="UP000013909"/>
    </source>
</evidence>
<name>R7ZRY0_9BACT</name>
<accession>R7ZRY0</accession>
<proteinExistence type="predicted"/>
<comment type="caution">
    <text evidence="1">The sequence shown here is derived from an EMBL/GenBank/DDBJ whole genome shotgun (WGS) entry which is preliminary data.</text>
</comment>
<organism evidence="1 2">
    <name type="scientific">Lunatimonas lonarensis</name>
    <dbReference type="NCBI Taxonomy" id="1232681"/>
    <lineage>
        <taxon>Bacteria</taxon>
        <taxon>Pseudomonadati</taxon>
        <taxon>Bacteroidota</taxon>
        <taxon>Cytophagia</taxon>
        <taxon>Cytophagales</taxon>
        <taxon>Cyclobacteriaceae</taxon>
    </lineage>
</organism>
<evidence type="ECO:0000313" key="1">
    <source>
        <dbReference type="EMBL" id="EON76803.1"/>
    </source>
</evidence>
<dbReference type="EMBL" id="AQHR01000073">
    <property type="protein sequence ID" value="EON76803.1"/>
    <property type="molecule type" value="Genomic_DNA"/>
</dbReference>
<protein>
    <submittedName>
        <fullName evidence="1">Uncharacterized protein</fullName>
    </submittedName>
</protein>
<sequence length="39" mass="4650">MGLKKKQNRLNKTSRNVSLFLLLLNKKYPNQEFRTHFSG</sequence>
<dbReference type="STRING" id="1232681.ADIS_2674"/>
<reference evidence="1 2" key="1">
    <citation type="submission" date="2013-02" db="EMBL/GenBank/DDBJ databases">
        <title>A novel strain isolated from Lonar lake, Maharashtra, India.</title>
        <authorList>
            <person name="Singh A."/>
        </authorList>
    </citation>
    <scope>NUCLEOTIDE SEQUENCE [LARGE SCALE GENOMIC DNA]</scope>
    <source>
        <strain evidence="1 2">AK24</strain>
    </source>
</reference>
<dbReference type="Proteomes" id="UP000013909">
    <property type="component" value="Unassembled WGS sequence"/>
</dbReference>
<gene>
    <name evidence="1" type="ORF">ADIS_2674</name>
</gene>